<dbReference type="GO" id="GO:0006508">
    <property type="term" value="P:proteolysis"/>
    <property type="evidence" value="ECO:0007669"/>
    <property type="project" value="InterPro"/>
</dbReference>
<evidence type="ECO:0000313" key="3">
    <source>
        <dbReference type="EMBL" id="KAF7255755.1"/>
    </source>
</evidence>
<proteinExistence type="inferred from homology"/>
<comment type="caution">
    <text evidence="3">The sequence shown here is derived from an EMBL/GenBank/DDBJ whole genome shotgun (WGS) entry which is preliminary data.</text>
</comment>
<name>A0A8S9YLN5_9TREM</name>
<reference evidence="3" key="1">
    <citation type="submission" date="2019-07" db="EMBL/GenBank/DDBJ databases">
        <title>Annotation for the trematode Paragonimus miyazaki's.</title>
        <authorList>
            <person name="Choi Y.-J."/>
        </authorList>
    </citation>
    <scope>NUCLEOTIDE SEQUENCE</scope>
    <source>
        <strain evidence="3">Japan</strain>
    </source>
</reference>
<feature type="chain" id="PRO_5035795691" evidence="2">
    <location>
        <begin position="21"/>
        <end position="76"/>
    </location>
</feature>
<organism evidence="3 4">
    <name type="scientific">Paragonimus skrjabini miyazakii</name>
    <dbReference type="NCBI Taxonomy" id="59628"/>
    <lineage>
        <taxon>Eukaryota</taxon>
        <taxon>Metazoa</taxon>
        <taxon>Spiralia</taxon>
        <taxon>Lophotrochozoa</taxon>
        <taxon>Platyhelminthes</taxon>
        <taxon>Trematoda</taxon>
        <taxon>Digenea</taxon>
        <taxon>Plagiorchiida</taxon>
        <taxon>Troglotremata</taxon>
        <taxon>Troglotrematidae</taxon>
        <taxon>Paragonimus</taxon>
    </lineage>
</organism>
<dbReference type="Pfam" id="PF01650">
    <property type="entry name" value="Peptidase_C13"/>
    <property type="match status" value="1"/>
</dbReference>
<dbReference type="InterPro" id="IPR001096">
    <property type="entry name" value="Peptidase_C13"/>
</dbReference>
<comment type="similarity">
    <text evidence="1">Belongs to the peptidase C13 family.</text>
</comment>
<dbReference type="OrthoDB" id="9973749at2759"/>
<feature type="signal peptide" evidence="2">
    <location>
        <begin position="1"/>
        <end position="20"/>
    </location>
</feature>
<dbReference type="EMBL" id="JTDE01003697">
    <property type="protein sequence ID" value="KAF7255755.1"/>
    <property type="molecule type" value="Genomic_DNA"/>
</dbReference>
<dbReference type="Gene3D" id="3.40.50.1460">
    <property type="match status" value="1"/>
</dbReference>
<evidence type="ECO:0000313" key="4">
    <source>
        <dbReference type="Proteomes" id="UP000822476"/>
    </source>
</evidence>
<keyword evidence="2" id="KW-0732">Signal</keyword>
<accession>A0A8S9YLN5</accession>
<sequence length="76" mass="8372">MPRVSASAVAVICLVDLTQTLNSHRTIFSSDPKIDLAVLVTDKSDVCHTYHILTGLGIPRENIITFMYGDIANNRK</sequence>
<dbReference type="Proteomes" id="UP000822476">
    <property type="component" value="Unassembled WGS sequence"/>
</dbReference>
<protein>
    <submittedName>
        <fullName evidence="3">Uncharacterized protein</fullName>
    </submittedName>
</protein>
<evidence type="ECO:0000256" key="1">
    <source>
        <dbReference type="ARBA" id="ARBA00009941"/>
    </source>
</evidence>
<dbReference type="GO" id="GO:0008233">
    <property type="term" value="F:peptidase activity"/>
    <property type="evidence" value="ECO:0007669"/>
    <property type="project" value="InterPro"/>
</dbReference>
<evidence type="ECO:0000256" key="2">
    <source>
        <dbReference type="SAM" id="SignalP"/>
    </source>
</evidence>
<keyword evidence="4" id="KW-1185">Reference proteome</keyword>
<dbReference type="AlphaFoldDB" id="A0A8S9YLN5"/>
<gene>
    <name evidence="3" type="ORF">EG68_07535</name>
</gene>